<protein>
    <recommendedName>
        <fullName evidence="3">pepsin A</fullName>
        <ecNumber evidence="3">3.4.23.1</ecNumber>
    </recommendedName>
</protein>
<dbReference type="InterPro" id="IPR033121">
    <property type="entry name" value="PEPTIDASE_A1"/>
</dbReference>
<comment type="similarity">
    <text evidence="2">Belongs to the peptidase A1 family.</text>
</comment>
<evidence type="ECO:0000259" key="9">
    <source>
        <dbReference type="PROSITE" id="PS51767"/>
    </source>
</evidence>
<dbReference type="InterPro" id="IPR001969">
    <property type="entry name" value="Aspartic_peptidase_AS"/>
</dbReference>
<dbReference type="PaxDb" id="8022-A0A060Y1Q0"/>
<proteinExistence type="inferred from homology"/>
<dbReference type="EC" id="3.4.23.1" evidence="3"/>
<dbReference type="InterPro" id="IPR001461">
    <property type="entry name" value="Aspartic_peptidase_A1"/>
</dbReference>
<evidence type="ECO:0000313" key="10">
    <source>
        <dbReference type="EMBL" id="CDQ85838.1"/>
    </source>
</evidence>
<dbReference type="PANTHER" id="PTHR47966:SF22">
    <property type="entry name" value="PEPSIN A-3-RELATED"/>
    <property type="match status" value="1"/>
</dbReference>
<comment type="function">
    <text evidence="1">Shows particularly broad specificity; although bonds involving phenylalanine and leucine are preferred, many others are also cleaved to some extent.</text>
</comment>
<keyword evidence="6" id="KW-0222">Digestion</keyword>
<dbReference type="PROSITE" id="PS51767">
    <property type="entry name" value="PEPTIDASE_A1"/>
    <property type="match status" value="1"/>
</dbReference>
<gene>
    <name evidence="10" type="ORF">GSONMT00051441001</name>
</gene>
<dbReference type="EMBL" id="FR906981">
    <property type="protein sequence ID" value="CDQ85838.1"/>
    <property type="molecule type" value="Genomic_DNA"/>
</dbReference>
<dbReference type="STRING" id="8022.A0A060Y1Q0"/>
<dbReference type="InterPro" id="IPR012848">
    <property type="entry name" value="Aspartic_peptidase_N"/>
</dbReference>
<dbReference type="AlphaFoldDB" id="A0A060Y1Q0"/>
<dbReference type="GO" id="GO:0007586">
    <property type="term" value="P:digestion"/>
    <property type="evidence" value="ECO:0007669"/>
    <property type="project" value="UniProtKB-KW"/>
</dbReference>
<dbReference type="Gene3D" id="2.40.70.10">
    <property type="entry name" value="Acid Proteases"/>
    <property type="match status" value="2"/>
</dbReference>
<keyword evidence="8" id="KW-1015">Disulfide bond</keyword>
<evidence type="ECO:0000256" key="8">
    <source>
        <dbReference type="ARBA" id="ARBA00023157"/>
    </source>
</evidence>
<dbReference type="GO" id="GO:0006508">
    <property type="term" value="P:proteolysis"/>
    <property type="evidence" value="ECO:0007669"/>
    <property type="project" value="UniProtKB-KW"/>
</dbReference>
<dbReference type="PROSITE" id="PS00141">
    <property type="entry name" value="ASP_PROTEASE"/>
    <property type="match status" value="1"/>
</dbReference>
<evidence type="ECO:0000256" key="5">
    <source>
        <dbReference type="ARBA" id="ARBA00022750"/>
    </source>
</evidence>
<dbReference type="Gene3D" id="6.10.140.60">
    <property type="match status" value="1"/>
</dbReference>
<evidence type="ECO:0000256" key="3">
    <source>
        <dbReference type="ARBA" id="ARBA00011924"/>
    </source>
</evidence>
<dbReference type="GO" id="GO:0004190">
    <property type="term" value="F:aspartic-type endopeptidase activity"/>
    <property type="evidence" value="ECO:0007669"/>
    <property type="project" value="UniProtKB-KW"/>
</dbReference>
<evidence type="ECO:0000256" key="7">
    <source>
        <dbReference type="ARBA" id="ARBA00022801"/>
    </source>
</evidence>
<evidence type="ECO:0000313" key="11">
    <source>
        <dbReference type="Proteomes" id="UP000193380"/>
    </source>
</evidence>
<organism evidence="10 11">
    <name type="scientific">Oncorhynchus mykiss</name>
    <name type="common">Rainbow trout</name>
    <name type="synonym">Salmo gairdneri</name>
    <dbReference type="NCBI Taxonomy" id="8022"/>
    <lineage>
        <taxon>Eukaryota</taxon>
        <taxon>Metazoa</taxon>
        <taxon>Chordata</taxon>
        <taxon>Craniata</taxon>
        <taxon>Vertebrata</taxon>
        <taxon>Euteleostomi</taxon>
        <taxon>Actinopterygii</taxon>
        <taxon>Neopterygii</taxon>
        <taxon>Teleostei</taxon>
        <taxon>Protacanthopterygii</taxon>
        <taxon>Salmoniformes</taxon>
        <taxon>Salmonidae</taxon>
        <taxon>Salmoninae</taxon>
        <taxon>Oncorhynchus</taxon>
    </lineage>
</organism>
<reference evidence="10" key="2">
    <citation type="submission" date="2014-03" db="EMBL/GenBank/DDBJ databases">
        <authorList>
            <person name="Genoscope - CEA"/>
        </authorList>
    </citation>
    <scope>NUCLEOTIDE SEQUENCE</scope>
</reference>
<dbReference type="Pfam" id="PF07966">
    <property type="entry name" value="A1_Propeptide"/>
    <property type="match status" value="1"/>
</dbReference>
<keyword evidence="5" id="KW-0064">Aspartyl protease</keyword>
<sequence length="193" mass="21456">MAGGYSLIVAIKERRVRTVDRLYIRQHTHTSQITHPGESGSSQGLLPSKELRYIAFDGLIDELLLCTGERVPQVTAEETRHHIMKWAIVLCAVVALSECIIQVPLIKGKSARESLEEQGLWNEYRGKFPFNPTRFDDQSLYVSSEQMTNDADLAYFGVISIGTPPQSFTVIFDTGSSNLWIPSVYCSSAACGL</sequence>
<name>A0A060Y1Q0_ONCMY</name>
<keyword evidence="4" id="KW-0645">Protease</keyword>
<dbReference type="InterPro" id="IPR021109">
    <property type="entry name" value="Peptidase_aspartic_dom_sf"/>
</dbReference>
<evidence type="ECO:0000256" key="2">
    <source>
        <dbReference type="ARBA" id="ARBA00007447"/>
    </source>
</evidence>
<keyword evidence="7" id="KW-0378">Hydrolase</keyword>
<accession>A0A060Y1Q0</accession>
<dbReference type="PANTHER" id="PTHR47966">
    <property type="entry name" value="BETA-SITE APP-CLEAVING ENZYME, ISOFORM A-RELATED"/>
    <property type="match status" value="1"/>
</dbReference>
<reference evidence="10" key="1">
    <citation type="journal article" date="2014" name="Nat. Commun.">
        <title>The rainbow trout genome provides novel insights into evolution after whole-genome duplication in vertebrates.</title>
        <authorList>
            <person name="Berthelot C."/>
            <person name="Brunet F."/>
            <person name="Chalopin D."/>
            <person name="Juanchich A."/>
            <person name="Bernard M."/>
            <person name="Noel B."/>
            <person name="Bento P."/>
            <person name="Da Silva C."/>
            <person name="Labadie K."/>
            <person name="Alberti A."/>
            <person name="Aury J.M."/>
            <person name="Louis A."/>
            <person name="Dehais P."/>
            <person name="Bardou P."/>
            <person name="Montfort J."/>
            <person name="Klopp C."/>
            <person name="Cabau C."/>
            <person name="Gaspin C."/>
            <person name="Thorgaard G.H."/>
            <person name="Boussaha M."/>
            <person name="Quillet E."/>
            <person name="Guyomard R."/>
            <person name="Galiana D."/>
            <person name="Bobe J."/>
            <person name="Volff J.N."/>
            <person name="Genet C."/>
            <person name="Wincker P."/>
            <person name="Jaillon O."/>
            <person name="Roest Crollius H."/>
            <person name="Guiguen Y."/>
        </authorList>
    </citation>
    <scope>NUCLEOTIDE SEQUENCE [LARGE SCALE GENOMIC DNA]</scope>
</reference>
<dbReference type="SUPFAM" id="SSF50630">
    <property type="entry name" value="Acid proteases"/>
    <property type="match status" value="1"/>
</dbReference>
<dbReference type="Pfam" id="PF00026">
    <property type="entry name" value="Asp"/>
    <property type="match status" value="1"/>
</dbReference>
<feature type="domain" description="Peptidase A1" evidence="9">
    <location>
        <begin position="155"/>
        <end position="193"/>
    </location>
</feature>
<dbReference type="Proteomes" id="UP000193380">
    <property type="component" value="Unassembled WGS sequence"/>
</dbReference>
<evidence type="ECO:0000256" key="1">
    <source>
        <dbReference type="ARBA" id="ARBA00002318"/>
    </source>
</evidence>
<evidence type="ECO:0000256" key="6">
    <source>
        <dbReference type="ARBA" id="ARBA00022757"/>
    </source>
</evidence>
<evidence type="ECO:0000256" key="4">
    <source>
        <dbReference type="ARBA" id="ARBA00022670"/>
    </source>
</evidence>